<dbReference type="Proteomes" id="UP000319160">
    <property type="component" value="Unassembled WGS sequence"/>
</dbReference>
<evidence type="ECO:0000313" key="3">
    <source>
        <dbReference type="Proteomes" id="UP000319160"/>
    </source>
</evidence>
<evidence type="ECO:0000256" key="1">
    <source>
        <dbReference type="SAM" id="Phobius"/>
    </source>
</evidence>
<accession>A0A553HJ73</accession>
<evidence type="ECO:0000313" key="2">
    <source>
        <dbReference type="EMBL" id="TRX88009.1"/>
    </source>
</evidence>
<keyword evidence="3" id="KW-1185">Reference proteome</keyword>
<feature type="transmembrane region" description="Helical" evidence="1">
    <location>
        <begin position="341"/>
        <end position="362"/>
    </location>
</feature>
<keyword evidence="1" id="KW-0812">Transmembrane</keyword>
<dbReference type="STRING" id="2512241.A0A553HJ73"/>
<feature type="transmembrane region" description="Helical" evidence="1">
    <location>
        <begin position="307"/>
        <end position="329"/>
    </location>
</feature>
<dbReference type="Gene3D" id="1.20.58.340">
    <property type="entry name" value="Magnesium transport protein CorA, transmembrane region"/>
    <property type="match status" value="1"/>
</dbReference>
<dbReference type="AlphaFoldDB" id="A0A553HJ73"/>
<proteinExistence type="predicted"/>
<organism evidence="2 3">
    <name type="scientific">Xylaria flabelliformis</name>
    <dbReference type="NCBI Taxonomy" id="2512241"/>
    <lineage>
        <taxon>Eukaryota</taxon>
        <taxon>Fungi</taxon>
        <taxon>Dikarya</taxon>
        <taxon>Ascomycota</taxon>
        <taxon>Pezizomycotina</taxon>
        <taxon>Sordariomycetes</taxon>
        <taxon>Xylariomycetidae</taxon>
        <taxon>Xylariales</taxon>
        <taxon>Xylariaceae</taxon>
        <taxon>Xylaria</taxon>
    </lineage>
</organism>
<reference evidence="3" key="1">
    <citation type="submission" date="2019-06" db="EMBL/GenBank/DDBJ databases">
        <title>Draft genome sequence of the griseofulvin-producing fungus Xylaria cubensis strain G536.</title>
        <authorList>
            <person name="Mead M.E."/>
            <person name="Raja H.A."/>
            <person name="Steenwyk J.L."/>
            <person name="Knowles S.L."/>
            <person name="Oberlies N.H."/>
            <person name="Rokas A."/>
        </authorList>
    </citation>
    <scope>NUCLEOTIDE SEQUENCE [LARGE SCALE GENOMIC DNA]</scope>
    <source>
        <strain evidence="3">G536</strain>
    </source>
</reference>
<sequence>MDVLVEQAIRLFDSSSICQQDPAFDIPSHYVAIWEHTSYQNQVKSTELVSWLAENSLTLVQLIAIPINKSDDKLLIDALSLRRLVIEQLHIDPCVLWFIASKYGGFHRNDNATSTSYVMANQQRGSTAGVLLERPFVMCEMSYEIQDNNTITRELRMVQDLEKVTAFGPDEDNVPLHRHKTEQIMLWLRMIADIHINLSNKLRVANMISAVMEHILTKYESRRNSTSDSEAMRNGDIDAAARLLTSRVKAFENYRGADKTPLEMFALFTHEDAAVSADMAKASQEMAAYSAEIAEQAKRDSSAMRTITIITMAFLPATFFATLFAVPTLDWKGNDVVTGEFWIYWAFTLPTTALVFLLWLFLTNRARILVALLGLINRR</sequence>
<keyword evidence="1" id="KW-0472">Membrane</keyword>
<comment type="caution">
    <text evidence="2">The sequence shown here is derived from an EMBL/GenBank/DDBJ whole genome shotgun (WGS) entry which is preliminary data.</text>
</comment>
<dbReference type="OrthoDB" id="3561681at2759"/>
<gene>
    <name evidence="2" type="ORF">FHL15_011111</name>
</gene>
<dbReference type="EMBL" id="VFLP01000104">
    <property type="protein sequence ID" value="TRX88009.1"/>
    <property type="molecule type" value="Genomic_DNA"/>
</dbReference>
<keyword evidence="1" id="KW-1133">Transmembrane helix</keyword>
<name>A0A553HJ73_9PEZI</name>
<protein>
    <submittedName>
        <fullName evidence="2">Uncharacterized protein</fullName>
    </submittedName>
</protein>